<dbReference type="InParanoid" id="M4BR43"/>
<evidence type="ECO:0000313" key="1">
    <source>
        <dbReference type="EnsemblProtists" id="HpaP808882"/>
    </source>
</evidence>
<dbReference type="HOGENOM" id="CLU_3110506_0_0_1"/>
<proteinExistence type="predicted"/>
<name>M4BR43_HYAAE</name>
<dbReference type="EnsemblProtists" id="HpaT808882">
    <property type="protein sequence ID" value="HpaP808882"/>
    <property type="gene ID" value="HpaG808882"/>
</dbReference>
<evidence type="ECO:0000313" key="2">
    <source>
        <dbReference type="Proteomes" id="UP000011713"/>
    </source>
</evidence>
<dbReference type="EMBL" id="JH598621">
    <property type="status" value="NOT_ANNOTATED_CDS"/>
    <property type="molecule type" value="Genomic_DNA"/>
</dbReference>
<reference evidence="2" key="1">
    <citation type="journal article" date="2010" name="Science">
        <title>Signatures of adaptation to obligate biotrophy in the Hyaloperonospora arabidopsidis genome.</title>
        <authorList>
            <person name="Baxter L."/>
            <person name="Tripathy S."/>
            <person name="Ishaque N."/>
            <person name="Boot N."/>
            <person name="Cabral A."/>
            <person name="Kemen E."/>
            <person name="Thines M."/>
            <person name="Ah-Fong A."/>
            <person name="Anderson R."/>
            <person name="Badejoko W."/>
            <person name="Bittner-Eddy P."/>
            <person name="Boore J.L."/>
            <person name="Chibucos M.C."/>
            <person name="Coates M."/>
            <person name="Dehal P."/>
            <person name="Delehaunty K."/>
            <person name="Dong S."/>
            <person name="Downton P."/>
            <person name="Dumas B."/>
            <person name="Fabro G."/>
            <person name="Fronick C."/>
            <person name="Fuerstenberg S.I."/>
            <person name="Fulton L."/>
            <person name="Gaulin E."/>
            <person name="Govers F."/>
            <person name="Hughes L."/>
            <person name="Humphray S."/>
            <person name="Jiang R.H."/>
            <person name="Judelson H."/>
            <person name="Kamoun S."/>
            <person name="Kyung K."/>
            <person name="Meijer H."/>
            <person name="Minx P."/>
            <person name="Morris P."/>
            <person name="Nelson J."/>
            <person name="Phuntumart V."/>
            <person name="Qutob D."/>
            <person name="Rehmany A."/>
            <person name="Rougon-Cardoso A."/>
            <person name="Ryden P."/>
            <person name="Torto-Alalibo T."/>
            <person name="Studholme D."/>
            <person name="Wang Y."/>
            <person name="Win J."/>
            <person name="Wood J."/>
            <person name="Clifton S.W."/>
            <person name="Rogers J."/>
            <person name="Van den Ackerveken G."/>
            <person name="Jones J.D."/>
            <person name="McDowell J.M."/>
            <person name="Beynon J."/>
            <person name="Tyler B.M."/>
        </authorList>
    </citation>
    <scope>NUCLEOTIDE SEQUENCE [LARGE SCALE GENOMIC DNA]</scope>
    <source>
        <strain evidence="2">Emoy2</strain>
    </source>
</reference>
<reference evidence="1" key="2">
    <citation type="submission" date="2015-06" db="UniProtKB">
        <authorList>
            <consortium name="EnsemblProtists"/>
        </authorList>
    </citation>
    <scope>IDENTIFICATION</scope>
    <source>
        <strain evidence="1">Emoy2</strain>
    </source>
</reference>
<accession>M4BR43</accession>
<dbReference type="AlphaFoldDB" id="M4BR43"/>
<dbReference type="VEuPathDB" id="FungiDB:HpaG808882"/>
<protein>
    <submittedName>
        <fullName evidence="1">Uncharacterized protein</fullName>
    </submittedName>
</protein>
<dbReference type="Proteomes" id="UP000011713">
    <property type="component" value="Unassembled WGS sequence"/>
</dbReference>
<keyword evidence="2" id="KW-1185">Reference proteome</keyword>
<sequence>MVRDGANELLPILKLTVLETCARWLDDQMKIYAFQKEYDIGQQASLQLPAQ</sequence>
<organism evidence="1 2">
    <name type="scientific">Hyaloperonospora arabidopsidis (strain Emoy2)</name>
    <name type="common">Downy mildew agent</name>
    <name type="synonym">Peronospora arabidopsidis</name>
    <dbReference type="NCBI Taxonomy" id="559515"/>
    <lineage>
        <taxon>Eukaryota</taxon>
        <taxon>Sar</taxon>
        <taxon>Stramenopiles</taxon>
        <taxon>Oomycota</taxon>
        <taxon>Peronosporomycetes</taxon>
        <taxon>Peronosporales</taxon>
        <taxon>Peronosporaceae</taxon>
        <taxon>Hyaloperonospora</taxon>
    </lineage>
</organism>